<feature type="binding site" evidence="10">
    <location>
        <position position="54"/>
    </location>
    <ligand>
        <name>Fe cation</name>
        <dbReference type="ChEBI" id="CHEBI:24875"/>
        <label>1</label>
    </ligand>
</feature>
<dbReference type="AlphaFoldDB" id="A0A368NJP4"/>
<dbReference type="Gene3D" id="1.20.1260.10">
    <property type="match status" value="1"/>
</dbReference>
<keyword evidence="14" id="KW-1185">Reference proteome</keyword>
<dbReference type="PIRSF" id="PIRSF002560">
    <property type="entry name" value="Bacterioferritin"/>
    <property type="match status" value="1"/>
</dbReference>
<keyword evidence="9 10" id="KW-0479">Metal-binding</keyword>
<dbReference type="PANTHER" id="PTHR30295:SF9">
    <property type="entry name" value="BACTERIOFERRITIN"/>
    <property type="match status" value="1"/>
</dbReference>
<keyword evidence="11" id="KW-0349">Heme</keyword>
<accession>A0A368NJP4</accession>
<evidence type="ECO:0000256" key="3">
    <source>
        <dbReference type="ARBA" id="ARBA00022448"/>
    </source>
</evidence>
<dbReference type="InterPro" id="IPR012347">
    <property type="entry name" value="Ferritin-like"/>
</dbReference>
<dbReference type="CDD" id="cd00907">
    <property type="entry name" value="Bacterioferritin"/>
    <property type="match status" value="1"/>
</dbReference>
<dbReference type="EC" id="1.16.3.1" evidence="9"/>
<evidence type="ECO:0000256" key="7">
    <source>
        <dbReference type="ARBA" id="ARBA00023065"/>
    </source>
</evidence>
<feature type="domain" description="Ferritin-like diiron" evidence="12">
    <location>
        <begin position="1"/>
        <end position="146"/>
    </location>
</feature>
<feature type="binding site" evidence="10">
    <location>
        <position position="50"/>
    </location>
    <ligand>
        <name>Fe cation</name>
        <dbReference type="ChEBI" id="CHEBI:24875"/>
        <label>3</label>
    </ligand>
</feature>
<feature type="binding site" evidence="10">
    <location>
        <position position="128"/>
    </location>
    <ligand>
        <name>Fe cation</name>
        <dbReference type="ChEBI" id="CHEBI:24875"/>
        <label>1</label>
    </ligand>
</feature>
<evidence type="ECO:0000256" key="1">
    <source>
        <dbReference type="ARBA" id="ARBA00008093"/>
    </source>
</evidence>
<reference evidence="13 14" key="1">
    <citation type="submission" date="2018-07" db="EMBL/GenBank/DDBJ databases">
        <title>Corallincola holothuriorum sp. nov., a new facultative anaerobe isolated from sea cucumber Apostichopus japonicus.</title>
        <authorList>
            <person name="Xia H."/>
        </authorList>
    </citation>
    <scope>NUCLEOTIDE SEQUENCE [LARGE SCALE GENOMIC DNA]</scope>
    <source>
        <strain evidence="13 14">C4</strain>
    </source>
</reference>
<keyword evidence="7" id="KW-0406">Ion transport</keyword>
<evidence type="ECO:0000256" key="4">
    <source>
        <dbReference type="ARBA" id="ARBA00022496"/>
    </source>
</evidence>
<dbReference type="OrthoDB" id="9800505at2"/>
<feature type="binding site" evidence="10">
    <location>
        <position position="51"/>
    </location>
    <ligand>
        <name>Fe cation</name>
        <dbReference type="ChEBI" id="CHEBI:24875"/>
        <label>1</label>
    </ligand>
</feature>
<evidence type="ECO:0000256" key="6">
    <source>
        <dbReference type="ARBA" id="ARBA00023004"/>
    </source>
</evidence>
<evidence type="ECO:0000256" key="10">
    <source>
        <dbReference type="PIRSR" id="PIRSR002560-1"/>
    </source>
</evidence>
<dbReference type="Proteomes" id="UP000252558">
    <property type="component" value="Unassembled WGS sequence"/>
</dbReference>
<comment type="caution">
    <text evidence="13">The sequence shown here is derived from an EMBL/GenBank/DDBJ whole genome shotgun (WGS) entry which is preliminary data.</text>
</comment>
<feature type="binding site" evidence="10">
    <location>
        <position position="131"/>
    </location>
    <ligand>
        <name>Fe cation</name>
        <dbReference type="ChEBI" id="CHEBI:24875"/>
        <label>2</label>
    </ligand>
</feature>
<dbReference type="RefSeq" id="WP_114338576.1">
    <property type="nucleotide sequence ID" value="NZ_QPID01000006.1"/>
</dbReference>
<feature type="binding site" evidence="10">
    <location>
        <position position="18"/>
    </location>
    <ligand>
        <name>Fe cation</name>
        <dbReference type="ChEBI" id="CHEBI:24875"/>
        <label>1</label>
    </ligand>
</feature>
<organism evidence="13 14">
    <name type="scientific">Corallincola holothuriorum</name>
    <dbReference type="NCBI Taxonomy" id="2282215"/>
    <lineage>
        <taxon>Bacteria</taxon>
        <taxon>Pseudomonadati</taxon>
        <taxon>Pseudomonadota</taxon>
        <taxon>Gammaproteobacteria</taxon>
        <taxon>Alteromonadales</taxon>
        <taxon>Psychromonadaceae</taxon>
        <taxon>Corallincola</taxon>
    </lineage>
</organism>
<comment type="catalytic activity">
    <reaction evidence="9">
        <text>4 Fe(2+) + O2 + 4 H(+) = 4 Fe(3+) + 2 H2O</text>
        <dbReference type="Rhea" id="RHEA:11148"/>
        <dbReference type="ChEBI" id="CHEBI:15377"/>
        <dbReference type="ChEBI" id="CHEBI:15378"/>
        <dbReference type="ChEBI" id="CHEBI:15379"/>
        <dbReference type="ChEBI" id="CHEBI:29033"/>
        <dbReference type="ChEBI" id="CHEBI:29034"/>
        <dbReference type="EC" id="1.16.3.1"/>
    </reaction>
</comment>
<dbReference type="Pfam" id="PF00210">
    <property type="entry name" value="Ferritin"/>
    <property type="match status" value="1"/>
</dbReference>
<dbReference type="PANTHER" id="PTHR30295">
    <property type="entry name" value="BACTERIOFERRITIN"/>
    <property type="match status" value="1"/>
</dbReference>
<feature type="binding site" evidence="10">
    <location>
        <position position="46"/>
    </location>
    <ligand>
        <name>Fe cation</name>
        <dbReference type="ChEBI" id="CHEBI:24875"/>
        <label>3</label>
    </ligand>
</feature>
<sequence length="156" mass="17980">MKGNAKVIGALNTLLAAELTAMDQYFIHSRMYQDWGLEKLYERIAHEFEDEKGHASLLIERILFLEGVPCMTKRDGLRIGSNVEEMLQNDLQLEYDVATSLKAAIALSEAEQDYQSREILEKLLEDTEEDHAYWLEQQLGLIKRIGLQNYQQSQMA</sequence>
<evidence type="ECO:0000259" key="12">
    <source>
        <dbReference type="PROSITE" id="PS50905"/>
    </source>
</evidence>
<dbReference type="InterPro" id="IPR009040">
    <property type="entry name" value="Ferritin-like_diiron"/>
</dbReference>
<dbReference type="GO" id="GO:0006879">
    <property type="term" value="P:intracellular iron ion homeostasis"/>
    <property type="evidence" value="ECO:0007669"/>
    <property type="project" value="UniProtKB-KW"/>
</dbReference>
<dbReference type="NCBIfam" id="TIGR00754">
    <property type="entry name" value="bfr"/>
    <property type="match status" value="1"/>
</dbReference>
<dbReference type="InterPro" id="IPR008331">
    <property type="entry name" value="Ferritin_DPS_dom"/>
</dbReference>
<evidence type="ECO:0000256" key="5">
    <source>
        <dbReference type="ARBA" id="ARBA00023002"/>
    </source>
</evidence>
<dbReference type="PRINTS" id="PR00601">
    <property type="entry name" value="BACFERRITIN"/>
</dbReference>
<dbReference type="EMBL" id="QPID01000006">
    <property type="protein sequence ID" value="RCU49581.1"/>
    <property type="molecule type" value="Genomic_DNA"/>
</dbReference>
<evidence type="ECO:0000256" key="2">
    <source>
        <dbReference type="ARBA" id="ARBA00022434"/>
    </source>
</evidence>
<feature type="binding site" evidence="10">
    <location>
        <position position="51"/>
    </location>
    <ligand>
        <name>Fe cation</name>
        <dbReference type="ChEBI" id="CHEBI:24875"/>
        <label>2</label>
    </ligand>
</feature>
<dbReference type="GO" id="GO:0004322">
    <property type="term" value="F:ferroxidase activity"/>
    <property type="evidence" value="ECO:0007669"/>
    <property type="project" value="UniProtKB-EC"/>
</dbReference>
<proteinExistence type="inferred from homology"/>
<dbReference type="GO" id="GO:0005829">
    <property type="term" value="C:cytosol"/>
    <property type="evidence" value="ECO:0007669"/>
    <property type="project" value="TreeGrafter"/>
</dbReference>
<comment type="catalytic activity">
    <reaction evidence="8">
        <text>Fe(2+)(in) = Fe(2+)(out)</text>
        <dbReference type="Rhea" id="RHEA:28486"/>
        <dbReference type="ChEBI" id="CHEBI:29033"/>
    </reaction>
</comment>
<name>A0A368NJP4_9GAMM</name>
<keyword evidence="2 9" id="KW-0409">Iron storage</keyword>
<dbReference type="PROSITE" id="PS00549">
    <property type="entry name" value="BACTERIOFERRITIN"/>
    <property type="match status" value="1"/>
</dbReference>
<evidence type="ECO:0000313" key="14">
    <source>
        <dbReference type="Proteomes" id="UP000252558"/>
    </source>
</evidence>
<keyword evidence="4" id="KW-0410">Iron transport</keyword>
<gene>
    <name evidence="13" type="primary">bfr</name>
    <name evidence="13" type="ORF">DU002_11740</name>
</gene>
<evidence type="ECO:0000256" key="9">
    <source>
        <dbReference type="PIRNR" id="PIRNR002560"/>
    </source>
</evidence>
<comment type="similarity">
    <text evidence="1 9 11">Belongs to the bacterioferritin family.</text>
</comment>
<keyword evidence="3" id="KW-0813">Transport</keyword>
<dbReference type="GO" id="GO:0008199">
    <property type="term" value="F:ferric iron binding"/>
    <property type="evidence" value="ECO:0007669"/>
    <property type="project" value="InterPro"/>
</dbReference>
<keyword evidence="6 9" id="KW-0408">Iron</keyword>
<keyword evidence="5" id="KW-0560">Oxidoreductase</keyword>
<evidence type="ECO:0000313" key="13">
    <source>
        <dbReference type="EMBL" id="RCU49581.1"/>
    </source>
</evidence>
<dbReference type="InterPro" id="IPR009078">
    <property type="entry name" value="Ferritin-like_SF"/>
</dbReference>
<feature type="binding site" evidence="10">
    <location>
        <position position="128"/>
    </location>
    <ligand>
        <name>Fe cation</name>
        <dbReference type="ChEBI" id="CHEBI:24875"/>
        <label>2</label>
    </ligand>
</feature>
<evidence type="ECO:0000256" key="8">
    <source>
        <dbReference type="ARBA" id="ARBA00036243"/>
    </source>
</evidence>
<dbReference type="PROSITE" id="PS50905">
    <property type="entry name" value="FERRITIN_LIKE"/>
    <property type="match status" value="1"/>
</dbReference>
<dbReference type="InterPro" id="IPR002024">
    <property type="entry name" value="Bacterioferritin"/>
</dbReference>
<feature type="binding site" evidence="10">
    <location>
        <position position="94"/>
    </location>
    <ligand>
        <name>Fe cation</name>
        <dbReference type="ChEBI" id="CHEBI:24875"/>
        <label>2</label>
    </ligand>
</feature>
<dbReference type="SUPFAM" id="SSF47240">
    <property type="entry name" value="Ferritin-like"/>
    <property type="match status" value="1"/>
</dbReference>
<dbReference type="GO" id="GO:0020037">
    <property type="term" value="F:heme binding"/>
    <property type="evidence" value="ECO:0007669"/>
    <property type="project" value="TreeGrafter"/>
</dbReference>
<protein>
    <recommendedName>
        <fullName evidence="9 11">Bacterioferritin</fullName>
        <ecNumber evidence="9">1.16.3.1</ecNumber>
    </recommendedName>
</protein>
<comment type="function">
    <text evidence="9">Iron-storage protein, whose ferroxidase center binds Fe(2+), oxidizes it using dioxygen to Fe(3+), and participates in the subsequent Fe(3+) oxide mineral core formation within the central cavity of the BFR protein shell.</text>
</comment>
<dbReference type="GO" id="GO:0006826">
    <property type="term" value="P:iron ion transport"/>
    <property type="evidence" value="ECO:0007669"/>
    <property type="project" value="UniProtKB-KW"/>
</dbReference>
<evidence type="ECO:0000256" key="11">
    <source>
        <dbReference type="RuleBase" id="RU000623"/>
    </source>
</evidence>